<dbReference type="GO" id="GO:0019251">
    <property type="term" value="P:anaerobic cobalamin biosynthetic process"/>
    <property type="evidence" value="ECO:0007669"/>
    <property type="project" value="UniProtKB-UniRule"/>
</dbReference>
<comment type="function">
    <text evidence="5">Catalyzes the methylation of C-1 in cobalt-precorrin-5B to form cobalt-precorrin-6A.</text>
</comment>
<dbReference type="GO" id="GO:0043780">
    <property type="term" value="F:cobalt-precorrin-5B C1-methyltransferase activity"/>
    <property type="evidence" value="ECO:0007669"/>
    <property type="project" value="RHEA"/>
</dbReference>
<comment type="pathway">
    <text evidence="5">Cofactor biosynthesis; adenosylcobalamin biosynthesis; cob(II)yrinate a,c-diamide from sirohydrochlorin (anaerobic route): step 6/10.</text>
</comment>
<dbReference type="InterPro" id="IPR036074">
    <property type="entry name" value="CbiD_sf"/>
</dbReference>
<evidence type="ECO:0000256" key="1">
    <source>
        <dbReference type="ARBA" id="ARBA00022573"/>
    </source>
</evidence>
<evidence type="ECO:0000256" key="5">
    <source>
        <dbReference type="HAMAP-Rule" id="MF_00787"/>
    </source>
</evidence>
<evidence type="ECO:0000256" key="4">
    <source>
        <dbReference type="ARBA" id="ARBA00022691"/>
    </source>
</evidence>
<comment type="catalytic activity">
    <reaction evidence="5">
        <text>Co-precorrin-5B + S-adenosyl-L-methionine = Co-precorrin-6A + S-adenosyl-L-homocysteine</text>
        <dbReference type="Rhea" id="RHEA:26285"/>
        <dbReference type="ChEBI" id="CHEBI:57856"/>
        <dbReference type="ChEBI" id="CHEBI:59789"/>
        <dbReference type="ChEBI" id="CHEBI:60063"/>
        <dbReference type="ChEBI" id="CHEBI:60064"/>
        <dbReference type="EC" id="2.1.1.195"/>
    </reaction>
</comment>
<keyword evidence="3 5" id="KW-0808">Transferase</keyword>
<keyword evidence="2 5" id="KW-0489">Methyltransferase</keyword>
<protein>
    <recommendedName>
        <fullName evidence="5">Cobalt-precorrin-5B C(1)-methyltransferase</fullName>
        <ecNumber evidence="5">2.1.1.195</ecNumber>
    </recommendedName>
    <alternativeName>
        <fullName evidence="5">Cobalt-precorrin-6A synthase</fullName>
    </alternativeName>
</protein>
<dbReference type="Proteomes" id="UP000183997">
    <property type="component" value="Unassembled WGS sequence"/>
</dbReference>
<name>A0A1M6SDP1_9FIRM</name>
<evidence type="ECO:0000256" key="2">
    <source>
        <dbReference type="ARBA" id="ARBA00022603"/>
    </source>
</evidence>
<dbReference type="HAMAP" id="MF_00787">
    <property type="entry name" value="CbiD"/>
    <property type="match status" value="1"/>
</dbReference>
<reference evidence="7" key="1">
    <citation type="submission" date="2016-11" db="EMBL/GenBank/DDBJ databases">
        <authorList>
            <person name="Varghese N."/>
            <person name="Submissions S."/>
        </authorList>
    </citation>
    <scope>NUCLEOTIDE SEQUENCE [LARGE SCALE GENOMIC DNA]</scope>
    <source>
        <strain evidence="7">DSM 10349</strain>
    </source>
</reference>
<dbReference type="NCBIfam" id="TIGR00312">
    <property type="entry name" value="cbiD"/>
    <property type="match status" value="1"/>
</dbReference>
<dbReference type="EMBL" id="FRAR01000013">
    <property type="protein sequence ID" value="SHK42830.1"/>
    <property type="molecule type" value="Genomic_DNA"/>
</dbReference>
<dbReference type="PANTHER" id="PTHR35863">
    <property type="entry name" value="COBALT-PRECORRIN-5B C(1)-METHYLTRANSFERASE"/>
    <property type="match status" value="1"/>
</dbReference>
<dbReference type="SUPFAM" id="SSF111342">
    <property type="entry name" value="CbiD-like"/>
    <property type="match status" value="1"/>
</dbReference>
<keyword evidence="4 5" id="KW-0949">S-adenosyl-L-methionine</keyword>
<accession>A0A1M6SDP1</accession>
<dbReference type="Gene3D" id="3.30.2110.10">
    <property type="entry name" value="CbiD-like"/>
    <property type="match status" value="1"/>
</dbReference>
<keyword evidence="1 5" id="KW-0169">Cobalamin biosynthesis</keyword>
<dbReference type="AlphaFoldDB" id="A0A1M6SDP1"/>
<comment type="similarity">
    <text evidence="5">Belongs to the CbiD family.</text>
</comment>
<evidence type="ECO:0000256" key="3">
    <source>
        <dbReference type="ARBA" id="ARBA00022679"/>
    </source>
</evidence>
<dbReference type="EC" id="2.1.1.195" evidence="5"/>
<evidence type="ECO:0000313" key="7">
    <source>
        <dbReference type="Proteomes" id="UP000183997"/>
    </source>
</evidence>
<dbReference type="RefSeq" id="WP_072913364.1">
    <property type="nucleotide sequence ID" value="NZ_FRAR01000013.1"/>
</dbReference>
<gene>
    <name evidence="5" type="primary">cbiD</name>
    <name evidence="6" type="ORF">SAMN02745123_01828</name>
</gene>
<proteinExistence type="inferred from homology"/>
<dbReference type="GO" id="GO:0032259">
    <property type="term" value="P:methylation"/>
    <property type="evidence" value="ECO:0007669"/>
    <property type="project" value="UniProtKB-KW"/>
</dbReference>
<keyword evidence="7" id="KW-1185">Reference proteome</keyword>
<dbReference type="InterPro" id="IPR002748">
    <property type="entry name" value="CbiD"/>
</dbReference>
<sequence>MESDNKVWRTGYTTGSCAAAAAKAASLALLTGKVVSEVSISLPGGGQLNLDIAWVEKGEDCCRAAVVKDAGDDPDVTQGLTIVAEVSLQVGSVTITGGQGVGTVTKPGLAVPVGEAAINPVPRQMIEREVKEILGQERGARVAISAPGGEAVADRTMNPRLGILGGISILGTGGIVRPMSEEAYRRSLVPQIDQALALGYRSLVLTPGRLGVNKARQLGLPQEAIIETSNFIGSLLEECAKRPVESVLLLGHLGKLVKVAAGIFHTLGKLADGRRETIAAYAALAGAPRQVIEQLMNMNTAEESVEILKGTGYTQVFQHLAAAASRRAAAYSGEKFTVGTLMYALNGDVVGYDQGACQIGRKLGCHIPLK</sequence>
<evidence type="ECO:0000313" key="6">
    <source>
        <dbReference type="EMBL" id="SHK42830.1"/>
    </source>
</evidence>
<dbReference type="STRING" id="1121421.SAMN02745123_01828"/>
<organism evidence="6 7">
    <name type="scientific">Desulforamulus aeronauticus DSM 10349</name>
    <dbReference type="NCBI Taxonomy" id="1121421"/>
    <lineage>
        <taxon>Bacteria</taxon>
        <taxon>Bacillati</taxon>
        <taxon>Bacillota</taxon>
        <taxon>Clostridia</taxon>
        <taxon>Eubacteriales</taxon>
        <taxon>Peptococcaceae</taxon>
        <taxon>Desulforamulus</taxon>
    </lineage>
</organism>
<dbReference type="OrthoDB" id="6439987at2"/>
<dbReference type="UniPathway" id="UPA00148">
    <property type="reaction ID" value="UER00227"/>
</dbReference>
<dbReference type="Pfam" id="PF01888">
    <property type="entry name" value="CbiD"/>
    <property type="match status" value="1"/>
</dbReference>
<dbReference type="PIRSF" id="PIRSF026782">
    <property type="entry name" value="CbiD"/>
    <property type="match status" value="1"/>
</dbReference>
<dbReference type="NCBIfam" id="NF000849">
    <property type="entry name" value="PRK00075.1-1"/>
    <property type="match status" value="1"/>
</dbReference>
<dbReference type="PANTHER" id="PTHR35863:SF1">
    <property type="entry name" value="COBALT-PRECORRIN-5B C(1)-METHYLTRANSFERASE"/>
    <property type="match status" value="1"/>
</dbReference>